<dbReference type="InterPro" id="IPR009056">
    <property type="entry name" value="Cyt_c-like_dom"/>
</dbReference>
<dbReference type="OrthoDB" id="9805202at2"/>
<evidence type="ECO:0000256" key="4">
    <source>
        <dbReference type="ARBA" id="ARBA00022729"/>
    </source>
</evidence>
<protein>
    <submittedName>
        <fullName evidence="7">Uncharacterized protein</fullName>
    </submittedName>
</protein>
<proteinExistence type="predicted"/>
<organism evidence="7 8">
    <name type="scientific">Maribacter cobaltidurans</name>
    <dbReference type="NCBI Taxonomy" id="1178778"/>
    <lineage>
        <taxon>Bacteria</taxon>
        <taxon>Pseudomonadati</taxon>
        <taxon>Bacteroidota</taxon>
        <taxon>Flavobacteriia</taxon>
        <taxon>Flavobacteriales</taxon>
        <taxon>Flavobacteriaceae</taxon>
        <taxon>Maribacter</taxon>
    </lineage>
</organism>
<accession>A0A223VAC7</accession>
<dbReference type="PANTHER" id="PTHR30600">
    <property type="entry name" value="CYTOCHROME C PEROXIDASE-RELATED"/>
    <property type="match status" value="1"/>
</dbReference>
<evidence type="ECO:0000256" key="6">
    <source>
        <dbReference type="ARBA" id="ARBA00023004"/>
    </source>
</evidence>
<evidence type="ECO:0000313" key="7">
    <source>
        <dbReference type="EMBL" id="ASV32286.1"/>
    </source>
</evidence>
<dbReference type="InterPro" id="IPR004852">
    <property type="entry name" value="Di-haem_cyt_c_peroxidsae"/>
</dbReference>
<dbReference type="GO" id="GO:0009055">
    <property type="term" value="F:electron transfer activity"/>
    <property type="evidence" value="ECO:0007669"/>
    <property type="project" value="InterPro"/>
</dbReference>
<keyword evidence="6" id="KW-0408">Iron</keyword>
<dbReference type="PROSITE" id="PS51007">
    <property type="entry name" value="CYTC"/>
    <property type="match status" value="2"/>
</dbReference>
<dbReference type="GO" id="GO:0046872">
    <property type="term" value="F:metal ion binding"/>
    <property type="evidence" value="ECO:0007669"/>
    <property type="project" value="UniProtKB-KW"/>
</dbReference>
<dbReference type="GO" id="GO:0004130">
    <property type="term" value="F:cytochrome-c peroxidase activity"/>
    <property type="evidence" value="ECO:0007669"/>
    <property type="project" value="TreeGrafter"/>
</dbReference>
<dbReference type="Gene3D" id="1.20.1420.20">
    <property type="entry name" value="M75 peptidase, HXXE motif"/>
    <property type="match status" value="1"/>
</dbReference>
<evidence type="ECO:0000256" key="2">
    <source>
        <dbReference type="ARBA" id="ARBA00022617"/>
    </source>
</evidence>
<dbReference type="GO" id="GO:0020037">
    <property type="term" value="F:heme binding"/>
    <property type="evidence" value="ECO:0007669"/>
    <property type="project" value="InterPro"/>
</dbReference>
<dbReference type="InterPro" id="IPR036909">
    <property type="entry name" value="Cyt_c-like_dom_sf"/>
</dbReference>
<dbReference type="AlphaFoldDB" id="A0A223VAC7"/>
<dbReference type="EMBL" id="CP022957">
    <property type="protein sequence ID" value="ASV32286.1"/>
    <property type="molecule type" value="Genomic_DNA"/>
</dbReference>
<dbReference type="GO" id="GO:0030313">
    <property type="term" value="C:cell envelope"/>
    <property type="evidence" value="ECO:0007669"/>
    <property type="project" value="UniProtKB-SubCell"/>
</dbReference>
<evidence type="ECO:0000256" key="5">
    <source>
        <dbReference type="ARBA" id="ARBA00023002"/>
    </source>
</evidence>
<sequence length="632" mass="72791">MKFKKRGFLVRETLFIYAKKLDKMGLKGFGFFMTTIFVLMTSCKEEQKPRLLASNDLESVFNEEIREYYFVTLDSTAWYVSQMDTTNSVERNQELFLKSRKWYKKVEPMLIAYDYENYLSLNAPNLLKVEIDDYQDVKVLQPKSFQVLEELLFEEEGFSNKDLNAVLDYLKVRIPFVRKNHILINQRDKHHLKMIRDAILNIAAKGITGFDSPMLSNSLNEAVYNYETLGKVIDIYENAFTDKSIYQSWKAEITGTINDLNSSDFDSFDRYTFIKSHTNKQLDLVNKTAKDWRIIMNTSRTLNPTIDNLFDKNFFNMKMFSEQREPQLTDERIELGRKLFNDTSLSSPGTISCATCHIKEKAFTDGLKIAVGINNKELQRNTPTLSYSAYQTSFFYDGRSDGLEDQIVNVANNEDEFHIDLKLLEQKIRANADYKVQFDSLYNGIISDLNVRNAIATYIRSLAPFDSKFDRNMQDLEASLTDEEIQGFNLFMGKAACATCHFPPAFNGTVPPKYSETEFENLGVPKTDDFDHPQLDKDLGQYFPYKVSEKRNFFKTSTVRNSALTAPYMHNGVYENLEDVITFYNVGGGQGMGLDVPNQTLPADSLGLTDNESKAIIAFLRTLTDMEFENID</sequence>
<dbReference type="Proteomes" id="UP000215244">
    <property type="component" value="Chromosome"/>
</dbReference>
<comment type="subcellular location">
    <subcellularLocation>
        <location evidence="1">Cell envelope</location>
    </subcellularLocation>
</comment>
<gene>
    <name evidence="7" type="ORF">CJ263_19790</name>
</gene>
<dbReference type="KEGG" id="marb:CJ263_19790"/>
<evidence type="ECO:0000313" key="8">
    <source>
        <dbReference type="Proteomes" id="UP000215244"/>
    </source>
</evidence>
<name>A0A223VAC7_9FLAO</name>
<keyword evidence="4" id="KW-0732">Signal</keyword>
<dbReference type="RefSeq" id="WP_094998842.1">
    <property type="nucleotide sequence ID" value="NZ_BMJL01000011.1"/>
</dbReference>
<dbReference type="SUPFAM" id="SSF46626">
    <property type="entry name" value="Cytochrome c"/>
    <property type="match status" value="2"/>
</dbReference>
<keyword evidence="5" id="KW-0560">Oxidoreductase</keyword>
<dbReference type="Gene3D" id="1.10.760.10">
    <property type="entry name" value="Cytochrome c-like domain"/>
    <property type="match status" value="2"/>
</dbReference>
<dbReference type="InterPro" id="IPR051395">
    <property type="entry name" value="Cytochrome_c_Peroxidase/MauG"/>
</dbReference>
<dbReference type="InterPro" id="IPR038352">
    <property type="entry name" value="Imelysin_sf"/>
</dbReference>
<evidence type="ECO:0000256" key="1">
    <source>
        <dbReference type="ARBA" id="ARBA00004196"/>
    </source>
</evidence>
<evidence type="ECO:0000256" key="3">
    <source>
        <dbReference type="ARBA" id="ARBA00022723"/>
    </source>
</evidence>
<keyword evidence="2" id="KW-0349">Heme</keyword>
<dbReference type="Pfam" id="PF03150">
    <property type="entry name" value="CCP_MauG"/>
    <property type="match status" value="1"/>
</dbReference>
<dbReference type="PANTHER" id="PTHR30600:SF10">
    <property type="entry name" value="BLL6722 PROTEIN"/>
    <property type="match status" value="1"/>
</dbReference>
<reference evidence="7 8" key="1">
    <citation type="submission" date="2017-08" db="EMBL/GenBank/DDBJ databases">
        <title>The complete genome sequence of Maribacter sp. B1, isolated from deep-sea sediment.</title>
        <authorList>
            <person name="Wu Y.-H."/>
            <person name="Cheng H."/>
            <person name="Xu X.-W."/>
        </authorList>
    </citation>
    <scope>NUCLEOTIDE SEQUENCE [LARGE SCALE GENOMIC DNA]</scope>
    <source>
        <strain evidence="7 8">B1</strain>
    </source>
</reference>
<keyword evidence="3" id="KW-0479">Metal-binding</keyword>
<keyword evidence="8" id="KW-1185">Reference proteome</keyword>